<evidence type="ECO:0000256" key="1">
    <source>
        <dbReference type="ARBA" id="ARBA00004651"/>
    </source>
</evidence>
<dbReference type="Pfam" id="PF19300">
    <property type="entry name" value="BPD_transp_1_N"/>
    <property type="match status" value="1"/>
</dbReference>
<dbReference type="InterPro" id="IPR000515">
    <property type="entry name" value="MetI-like"/>
</dbReference>
<keyword evidence="6 7" id="KW-0472">Membrane</keyword>
<dbReference type="Gene3D" id="1.10.3720.10">
    <property type="entry name" value="MetI-like"/>
    <property type="match status" value="1"/>
</dbReference>
<feature type="transmembrane region" description="Helical" evidence="7">
    <location>
        <begin position="7"/>
        <end position="29"/>
    </location>
</feature>
<dbReference type="InterPro" id="IPR045621">
    <property type="entry name" value="BPD_transp_1_N"/>
</dbReference>
<evidence type="ECO:0000259" key="8">
    <source>
        <dbReference type="PROSITE" id="PS50928"/>
    </source>
</evidence>
<dbReference type="EMBL" id="CAFBNF010000253">
    <property type="protein sequence ID" value="CAB4958408.1"/>
    <property type="molecule type" value="Genomic_DNA"/>
</dbReference>
<keyword evidence="3" id="KW-1003">Cell membrane</keyword>
<keyword evidence="2" id="KW-0813">Transport</keyword>
<dbReference type="GO" id="GO:0005886">
    <property type="term" value="C:plasma membrane"/>
    <property type="evidence" value="ECO:0007669"/>
    <property type="project" value="UniProtKB-SubCell"/>
</dbReference>
<sequence length="322" mass="35403">MRSTGRRVVILLVMLFAIVTFNFFLFHVIPGDPIRLIARSQKLSPGQVDALRVQYGLDGSLLEQYWRYLTKLAHGDLGYSFSLKEPVGDIIGRALWNTVLLLTVSTCIVVAVGILIGVFAGARQGRKSDSGTVVGSLVLWSLPTFWVGILLVFTFSAWFRVLPTSGITTPNAVYANSAVYWTDVARHLVLPTVTLAIVDIAFFIIITRTSVVEAMSEDYMLTARGKGLSQRRMVWRHAFRNALLPVLTASVLYISALVAGAIQVEVVFSWPGMGLLTYNSVLSRDYPVLEACFLVTAVAVLVANFLADSVYRLVDPRVRAAA</sequence>
<dbReference type="InterPro" id="IPR035906">
    <property type="entry name" value="MetI-like_sf"/>
</dbReference>
<feature type="transmembrane region" description="Helical" evidence="7">
    <location>
        <begin position="188"/>
        <end position="206"/>
    </location>
</feature>
<protein>
    <submittedName>
        <fullName evidence="9">Unannotated protein</fullName>
    </submittedName>
</protein>
<keyword evidence="5 7" id="KW-1133">Transmembrane helix</keyword>
<evidence type="ECO:0000313" key="9">
    <source>
        <dbReference type="EMBL" id="CAB4958408.1"/>
    </source>
</evidence>
<evidence type="ECO:0000256" key="2">
    <source>
        <dbReference type="ARBA" id="ARBA00022448"/>
    </source>
</evidence>
<dbReference type="PROSITE" id="PS50928">
    <property type="entry name" value="ABC_TM1"/>
    <property type="match status" value="1"/>
</dbReference>
<dbReference type="SUPFAM" id="SSF161098">
    <property type="entry name" value="MetI-like"/>
    <property type="match status" value="1"/>
</dbReference>
<keyword evidence="4 7" id="KW-0812">Transmembrane</keyword>
<comment type="subcellular location">
    <subcellularLocation>
        <location evidence="1">Cell membrane</location>
        <topology evidence="1">Multi-pass membrane protein</topology>
    </subcellularLocation>
</comment>
<gene>
    <name evidence="9" type="ORF">UFOPK3773_01839</name>
    <name evidence="10" type="ORF">UFOPK3992_00954</name>
</gene>
<evidence type="ECO:0000256" key="7">
    <source>
        <dbReference type="SAM" id="Phobius"/>
    </source>
</evidence>
<dbReference type="PANTHER" id="PTHR43163">
    <property type="entry name" value="DIPEPTIDE TRANSPORT SYSTEM PERMEASE PROTEIN DPPB-RELATED"/>
    <property type="match status" value="1"/>
</dbReference>
<dbReference type="CDD" id="cd06261">
    <property type="entry name" value="TM_PBP2"/>
    <property type="match status" value="1"/>
</dbReference>
<evidence type="ECO:0000313" key="10">
    <source>
        <dbReference type="EMBL" id="CAB5005429.1"/>
    </source>
</evidence>
<evidence type="ECO:0000256" key="5">
    <source>
        <dbReference type="ARBA" id="ARBA00022989"/>
    </source>
</evidence>
<organism evidence="9">
    <name type="scientific">freshwater metagenome</name>
    <dbReference type="NCBI Taxonomy" id="449393"/>
    <lineage>
        <taxon>unclassified sequences</taxon>
        <taxon>metagenomes</taxon>
        <taxon>ecological metagenomes</taxon>
    </lineage>
</organism>
<dbReference type="Pfam" id="PF00528">
    <property type="entry name" value="BPD_transp_1"/>
    <property type="match status" value="1"/>
</dbReference>
<evidence type="ECO:0000256" key="3">
    <source>
        <dbReference type="ARBA" id="ARBA00022475"/>
    </source>
</evidence>
<dbReference type="PANTHER" id="PTHR43163:SF9">
    <property type="entry name" value="ABC TRANSPORTER PERMEASE PROTEIN"/>
    <property type="match status" value="1"/>
</dbReference>
<feature type="transmembrane region" description="Helical" evidence="7">
    <location>
        <begin position="94"/>
        <end position="121"/>
    </location>
</feature>
<dbReference type="AlphaFoldDB" id="A0A6J7KPK5"/>
<dbReference type="GO" id="GO:0055085">
    <property type="term" value="P:transmembrane transport"/>
    <property type="evidence" value="ECO:0007669"/>
    <property type="project" value="InterPro"/>
</dbReference>
<name>A0A6J7KPK5_9ZZZZ</name>
<feature type="transmembrane region" description="Helical" evidence="7">
    <location>
        <begin position="242"/>
        <end position="268"/>
    </location>
</feature>
<reference evidence="9" key="1">
    <citation type="submission" date="2020-05" db="EMBL/GenBank/DDBJ databases">
        <authorList>
            <person name="Chiriac C."/>
            <person name="Salcher M."/>
            <person name="Ghai R."/>
            <person name="Kavagutti S V."/>
        </authorList>
    </citation>
    <scope>NUCLEOTIDE SEQUENCE</scope>
</reference>
<proteinExistence type="predicted"/>
<accession>A0A6J7KPK5</accession>
<feature type="transmembrane region" description="Helical" evidence="7">
    <location>
        <begin position="288"/>
        <end position="307"/>
    </location>
</feature>
<evidence type="ECO:0000256" key="6">
    <source>
        <dbReference type="ARBA" id="ARBA00023136"/>
    </source>
</evidence>
<dbReference type="EMBL" id="CAFBOZ010000122">
    <property type="protein sequence ID" value="CAB5005429.1"/>
    <property type="molecule type" value="Genomic_DNA"/>
</dbReference>
<feature type="transmembrane region" description="Helical" evidence="7">
    <location>
        <begin position="133"/>
        <end position="159"/>
    </location>
</feature>
<evidence type="ECO:0000256" key="4">
    <source>
        <dbReference type="ARBA" id="ARBA00022692"/>
    </source>
</evidence>
<feature type="domain" description="ABC transmembrane type-1" evidence="8">
    <location>
        <begin position="95"/>
        <end position="307"/>
    </location>
</feature>